<dbReference type="GO" id="GO:0030378">
    <property type="term" value="F:serine racemase activity"/>
    <property type="evidence" value="ECO:0007669"/>
    <property type="project" value="TreeGrafter"/>
</dbReference>
<dbReference type="EMBL" id="CAUJNA010000567">
    <property type="protein sequence ID" value="CAJ1378758.1"/>
    <property type="molecule type" value="Genomic_DNA"/>
</dbReference>
<dbReference type="FunFam" id="3.40.50.1100:FF:000007">
    <property type="entry name" value="L-threonine dehydratase catabolic TdcB"/>
    <property type="match status" value="1"/>
</dbReference>
<evidence type="ECO:0000313" key="7">
    <source>
        <dbReference type="Proteomes" id="UP001178507"/>
    </source>
</evidence>
<accession>A0AA36I0G9</accession>
<keyword evidence="7" id="KW-1185">Reference proteome</keyword>
<evidence type="ECO:0000256" key="4">
    <source>
        <dbReference type="ARBA" id="ARBA00023239"/>
    </source>
</evidence>
<dbReference type="GO" id="GO:0018114">
    <property type="term" value="F:threonine racemase activity"/>
    <property type="evidence" value="ECO:0007669"/>
    <property type="project" value="TreeGrafter"/>
</dbReference>
<dbReference type="InterPro" id="IPR001926">
    <property type="entry name" value="TrpB-like_PALP"/>
</dbReference>
<gene>
    <name evidence="6" type="ORF">EVOR1521_LOCUS7197</name>
</gene>
<keyword evidence="3" id="KW-0663">Pyridoxal phosphate</keyword>
<comment type="cofactor">
    <cofactor evidence="1">
        <name>pyridoxal 5'-phosphate</name>
        <dbReference type="ChEBI" id="CHEBI:597326"/>
    </cofactor>
</comment>
<dbReference type="GO" id="GO:0030170">
    <property type="term" value="F:pyridoxal phosphate binding"/>
    <property type="evidence" value="ECO:0007669"/>
    <property type="project" value="TreeGrafter"/>
</dbReference>
<evidence type="ECO:0000313" key="6">
    <source>
        <dbReference type="EMBL" id="CAJ1378758.1"/>
    </source>
</evidence>
<evidence type="ECO:0000259" key="5">
    <source>
        <dbReference type="Pfam" id="PF00291"/>
    </source>
</evidence>
<dbReference type="GO" id="GO:0003941">
    <property type="term" value="F:L-serine ammonia-lyase activity"/>
    <property type="evidence" value="ECO:0007669"/>
    <property type="project" value="TreeGrafter"/>
</dbReference>
<comment type="caution">
    <text evidence="6">The sequence shown here is derived from an EMBL/GenBank/DDBJ whole genome shotgun (WGS) entry which is preliminary data.</text>
</comment>
<feature type="domain" description="Tryptophan synthase beta chain-like PALP" evidence="5">
    <location>
        <begin position="1"/>
        <end position="219"/>
    </location>
</feature>
<protein>
    <recommendedName>
        <fullName evidence="5">Tryptophan synthase beta chain-like PALP domain-containing protein</fullName>
    </recommendedName>
</protein>
<dbReference type="PANTHER" id="PTHR43050:SF1">
    <property type="entry name" value="SERINE RACEMASE"/>
    <property type="match status" value="1"/>
</dbReference>
<evidence type="ECO:0000256" key="1">
    <source>
        <dbReference type="ARBA" id="ARBA00001933"/>
    </source>
</evidence>
<reference evidence="6" key="1">
    <citation type="submission" date="2023-08" db="EMBL/GenBank/DDBJ databases">
        <authorList>
            <person name="Chen Y."/>
            <person name="Shah S."/>
            <person name="Dougan E. K."/>
            <person name="Thang M."/>
            <person name="Chan C."/>
        </authorList>
    </citation>
    <scope>NUCLEOTIDE SEQUENCE</scope>
</reference>
<dbReference type="InterPro" id="IPR036052">
    <property type="entry name" value="TrpB-like_PALP_sf"/>
</dbReference>
<evidence type="ECO:0000256" key="2">
    <source>
        <dbReference type="ARBA" id="ARBA00010869"/>
    </source>
</evidence>
<dbReference type="SUPFAM" id="SSF53686">
    <property type="entry name" value="Tryptophan synthase beta subunit-like PLP-dependent enzymes"/>
    <property type="match status" value="1"/>
</dbReference>
<dbReference type="Proteomes" id="UP001178507">
    <property type="component" value="Unassembled WGS sequence"/>
</dbReference>
<dbReference type="Gene3D" id="3.40.50.1100">
    <property type="match status" value="2"/>
</dbReference>
<keyword evidence="4" id="KW-0456">Lyase</keyword>
<name>A0AA36I0G9_9DINO</name>
<dbReference type="GO" id="GO:0005524">
    <property type="term" value="F:ATP binding"/>
    <property type="evidence" value="ECO:0007669"/>
    <property type="project" value="TreeGrafter"/>
</dbReference>
<dbReference type="GO" id="GO:0070179">
    <property type="term" value="P:D-serine biosynthetic process"/>
    <property type="evidence" value="ECO:0007669"/>
    <property type="project" value="TreeGrafter"/>
</dbReference>
<dbReference type="Pfam" id="PF00291">
    <property type="entry name" value="PALP"/>
    <property type="match status" value="1"/>
</dbReference>
<sequence>MPDNSPSVKVSAVRDTYGAEVRFCKPTQEAREAMSAAVVAELRAKHGEERAEEIHPNQDVRVVNGQGSVAMELLEQQPDLDALVVSIGGGGLIGGVATYAKSVNSKIKIIGAEPECAKSAFMSKKAGHLVTNPPNAVIDTIADSVKSSLGPTTYPLVRDLVDDVFTASEQEIEDATKFMMERAKQVVEPGCGLAVAVATSGQLYQRYPDLRKVGVVLCGGNVDLENLPWCRKRKADATAQPPGKATKV</sequence>
<evidence type="ECO:0000256" key="3">
    <source>
        <dbReference type="ARBA" id="ARBA00022898"/>
    </source>
</evidence>
<comment type="similarity">
    <text evidence="2">Belongs to the serine/threonine dehydratase family.</text>
</comment>
<dbReference type="PANTHER" id="PTHR43050">
    <property type="entry name" value="SERINE / THREONINE RACEMASE FAMILY MEMBER"/>
    <property type="match status" value="1"/>
</dbReference>
<organism evidence="6 7">
    <name type="scientific">Effrenium voratum</name>
    <dbReference type="NCBI Taxonomy" id="2562239"/>
    <lineage>
        <taxon>Eukaryota</taxon>
        <taxon>Sar</taxon>
        <taxon>Alveolata</taxon>
        <taxon>Dinophyceae</taxon>
        <taxon>Suessiales</taxon>
        <taxon>Symbiodiniaceae</taxon>
        <taxon>Effrenium</taxon>
    </lineage>
</organism>
<dbReference type="AlphaFoldDB" id="A0AA36I0G9"/>
<dbReference type="GO" id="GO:0000287">
    <property type="term" value="F:magnesium ion binding"/>
    <property type="evidence" value="ECO:0007669"/>
    <property type="project" value="TreeGrafter"/>
</dbReference>
<proteinExistence type="inferred from homology"/>